<dbReference type="SMART" id="SM00382">
    <property type="entry name" value="AAA"/>
    <property type="match status" value="1"/>
</dbReference>
<dbReference type="InterPro" id="IPR036640">
    <property type="entry name" value="ABC1_TM_sf"/>
</dbReference>
<keyword evidence="9" id="KW-0445">Lipid transport</keyword>
<feature type="domain" description="ABC transmembrane type-1" evidence="13">
    <location>
        <begin position="23"/>
        <end position="308"/>
    </location>
</feature>
<dbReference type="InterPro" id="IPR011527">
    <property type="entry name" value="ABC1_TM_dom"/>
</dbReference>
<dbReference type="Pfam" id="PF00664">
    <property type="entry name" value="ABC_membrane"/>
    <property type="match status" value="1"/>
</dbReference>
<dbReference type="InterPro" id="IPR003593">
    <property type="entry name" value="AAA+_ATPase"/>
</dbReference>
<dbReference type="Gene3D" id="1.20.1560.10">
    <property type="entry name" value="ABC transporter type 1, transmembrane domain"/>
    <property type="match status" value="1"/>
</dbReference>
<evidence type="ECO:0000256" key="1">
    <source>
        <dbReference type="ARBA" id="ARBA00004651"/>
    </source>
</evidence>
<protein>
    <submittedName>
        <fullName evidence="14">ABC transporter ATP-binding protein</fullName>
    </submittedName>
</protein>
<dbReference type="Gene3D" id="3.40.50.300">
    <property type="entry name" value="P-loop containing nucleotide triphosphate hydrolases"/>
    <property type="match status" value="1"/>
</dbReference>
<dbReference type="GO" id="GO:0005524">
    <property type="term" value="F:ATP binding"/>
    <property type="evidence" value="ECO:0007669"/>
    <property type="project" value="UniProtKB-KW"/>
</dbReference>
<evidence type="ECO:0000256" key="2">
    <source>
        <dbReference type="ARBA" id="ARBA00022448"/>
    </source>
</evidence>
<dbReference type="Proteomes" id="UP000662821">
    <property type="component" value="Chromosome"/>
</dbReference>
<dbReference type="PANTHER" id="PTHR24221">
    <property type="entry name" value="ATP-BINDING CASSETTE SUB-FAMILY B"/>
    <property type="match status" value="1"/>
</dbReference>
<keyword evidence="3" id="KW-1003">Cell membrane</keyword>
<keyword evidence="7" id="KW-1278">Translocase</keyword>
<evidence type="ECO:0000256" key="9">
    <source>
        <dbReference type="ARBA" id="ARBA00023055"/>
    </source>
</evidence>
<dbReference type="PROSITE" id="PS50929">
    <property type="entry name" value="ABC_TM1F"/>
    <property type="match status" value="1"/>
</dbReference>
<keyword evidence="8 11" id="KW-1133">Transmembrane helix</keyword>
<dbReference type="PANTHER" id="PTHR24221:SF654">
    <property type="entry name" value="ATP-BINDING CASSETTE SUB-FAMILY B MEMBER 6"/>
    <property type="match status" value="1"/>
</dbReference>
<dbReference type="InterPro" id="IPR017871">
    <property type="entry name" value="ABC_transporter-like_CS"/>
</dbReference>
<feature type="transmembrane region" description="Helical" evidence="11">
    <location>
        <begin position="282"/>
        <end position="302"/>
    </location>
</feature>
<feature type="transmembrane region" description="Helical" evidence="11">
    <location>
        <begin position="138"/>
        <end position="157"/>
    </location>
</feature>
<evidence type="ECO:0000259" key="13">
    <source>
        <dbReference type="PROSITE" id="PS50929"/>
    </source>
</evidence>
<dbReference type="Pfam" id="PF00005">
    <property type="entry name" value="ABC_tran"/>
    <property type="match status" value="1"/>
</dbReference>
<dbReference type="FunFam" id="3.40.50.300:FF:000221">
    <property type="entry name" value="Multidrug ABC transporter ATP-binding protein"/>
    <property type="match status" value="1"/>
</dbReference>
<sequence>MSSPSRQAGPISRILQPIRGRLIAAAVLAGAGSMLTLVPLAGIAQIAQIALNPALARGDVWQIIIASVACLFAGMALISLGELAAHLADNRLTHQLRLQAMQRLGQVPLGWFTSRASGEVKQAMQDDINTLHSLTAHFYTTTGRAVGAIAISIIYLFAMDWRLALIAILPFPGFFLFFGRAMKASGGNMEQFVAGMGRINNAVVEFVNGIPVVKAFGATGRAHGSYRTAVDAFAEAFVAFTRPLVGSMANANALIAPVAVLGVVVLAGTAFVALEAMAPVDILPFALVAPGISAPMLLLHYLTHDLNNATGAAQRVQALLDTPVLAQPAPDEQQLPDGTEIRMERVGYAYDGHNKVLSDITLTLRPGTVTAIVGASGSGKSTLARLLLRFFDPTEGRITLGGVDLRHIATPELYRRIGFVLQEVRLIHASVRENIGLGRPSASLQEIEAAARLANIHERLLALPRGYDSVIGEDAQLSGGELQRVSIARAVLLDPPVLVLDEATAAADAENEVAIQDALSRFAQGRTLLVIAHRLDTIMHADNIVVVENGVIAEQGSHAGLLARQGRYAQLWALGGYQDTSKETVLPC</sequence>
<keyword evidence="5" id="KW-0547">Nucleotide-binding</keyword>
<evidence type="ECO:0000256" key="10">
    <source>
        <dbReference type="ARBA" id="ARBA00023136"/>
    </source>
</evidence>
<keyword evidence="10 11" id="KW-0472">Membrane</keyword>
<evidence type="ECO:0000256" key="3">
    <source>
        <dbReference type="ARBA" id="ARBA00022475"/>
    </source>
</evidence>
<keyword evidence="4 11" id="KW-0812">Transmembrane</keyword>
<dbReference type="GO" id="GO:0016887">
    <property type="term" value="F:ATP hydrolysis activity"/>
    <property type="evidence" value="ECO:0007669"/>
    <property type="project" value="InterPro"/>
</dbReference>
<feature type="transmembrane region" description="Helical" evidence="11">
    <location>
        <begin position="163"/>
        <end position="182"/>
    </location>
</feature>
<evidence type="ECO:0000256" key="5">
    <source>
        <dbReference type="ARBA" id="ARBA00022741"/>
    </source>
</evidence>
<evidence type="ECO:0000313" key="15">
    <source>
        <dbReference type="Proteomes" id="UP000662821"/>
    </source>
</evidence>
<dbReference type="PROSITE" id="PS00211">
    <property type="entry name" value="ABC_TRANSPORTER_1"/>
    <property type="match status" value="1"/>
</dbReference>
<proteinExistence type="predicted"/>
<evidence type="ECO:0000256" key="8">
    <source>
        <dbReference type="ARBA" id="ARBA00022989"/>
    </source>
</evidence>
<dbReference type="EMBL" id="CP071520">
    <property type="protein sequence ID" value="QSX97030.1"/>
    <property type="molecule type" value="Genomic_DNA"/>
</dbReference>
<feature type="transmembrane region" description="Helical" evidence="11">
    <location>
        <begin position="21"/>
        <end position="51"/>
    </location>
</feature>
<dbReference type="InterPro" id="IPR027417">
    <property type="entry name" value="P-loop_NTPase"/>
</dbReference>
<organism evidence="14 15">
    <name type="scientific">Janthinobacterium lividum</name>
    <dbReference type="NCBI Taxonomy" id="29581"/>
    <lineage>
        <taxon>Bacteria</taxon>
        <taxon>Pseudomonadati</taxon>
        <taxon>Pseudomonadota</taxon>
        <taxon>Betaproteobacteria</taxon>
        <taxon>Burkholderiales</taxon>
        <taxon>Oxalobacteraceae</taxon>
        <taxon>Janthinobacterium</taxon>
    </lineage>
</organism>
<dbReference type="SUPFAM" id="SSF90123">
    <property type="entry name" value="ABC transporter transmembrane region"/>
    <property type="match status" value="1"/>
</dbReference>
<feature type="domain" description="ABC transporter" evidence="12">
    <location>
        <begin position="341"/>
        <end position="574"/>
    </location>
</feature>
<gene>
    <name evidence="14" type="ORF">J3P46_03425</name>
</gene>
<dbReference type="InterPro" id="IPR003439">
    <property type="entry name" value="ABC_transporter-like_ATP-bd"/>
</dbReference>
<evidence type="ECO:0000259" key="12">
    <source>
        <dbReference type="PROSITE" id="PS50893"/>
    </source>
</evidence>
<keyword evidence="6 14" id="KW-0067">ATP-binding</keyword>
<name>A0AAJ4MTT8_9BURK</name>
<dbReference type="RefSeq" id="WP_151092292.1">
    <property type="nucleotide sequence ID" value="NZ_CP071520.1"/>
</dbReference>
<feature type="transmembrane region" description="Helical" evidence="11">
    <location>
        <begin position="63"/>
        <end position="88"/>
    </location>
</feature>
<dbReference type="GO" id="GO:0140359">
    <property type="term" value="F:ABC-type transporter activity"/>
    <property type="evidence" value="ECO:0007669"/>
    <property type="project" value="InterPro"/>
</dbReference>
<keyword evidence="2" id="KW-0813">Transport</keyword>
<dbReference type="AlphaFoldDB" id="A0AAJ4MTT8"/>
<evidence type="ECO:0000256" key="6">
    <source>
        <dbReference type="ARBA" id="ARBA00022840"/>
    </source>
</evidence>
<dbReference type="InterPro" id="IPR039421">
    <property type="entry name" value="Type_1_exporter"/>
</dbReference>
<evidence type="ECO:0000256" key="7">
    <source>
        <dbReference type="ARBA" id="ARBA00022967"/>
    </source>
</evidence>
<dbReference type="SUPFAM" id="SSF52540">
    <property type="entry name" value="P-loop containing nucleoside triphosphate hydrolases"/>
    <property type="match status" value="1"/>
</dbReference>
<comment type="subcellular location">
    <subcellularLocation>
        <location evidence="1">Cell membrane</location>
        <topology evidence="1">Multi-pass membrane protein</topology>
    </subcellularLocation>
</comment>
<dbReference type="GO" id="GO:0006869">
    <property type="term" value="P:lipid transport"/>
    <property type="evidence" value="ECO:0007669"/>
    <property type="project" value="UniProtKB-KW"/>
</dbReference>
<dbReference type="PROSITE" id="PS50893">
    <property type="entry name" value="ABC_TRANSPORTER_2"/>
    <property type="match status" value="1"/>
</dbReference>
<accession>A0AAJ4MTT8</accession>
<evidence type="ECO:0000313" key="14">
    <source>
        <dbReference type="EMBL" id="QSX97030.1"/>
    </source>
</evidence>
<evidence type="ECO:0000256" key="4">
    <source>
        <dbReference type="ARBA" id="ARBA00022692"/>
    </source>
</evidence>
<feature type="transmembrane region" description="Helical" evidence="11">
    <location>
        <begin position="254"/>
        <end position="276"/>
    </location>
</feature>
<reference evidence="14 15" key="1">
    <citation type="submission" date="2021-03" db="EMBL/GenBank/DDBJ databases">
        <title>Draft genome sequence of Janthinobacterium sp. strain PLB02 isolated from infected primmorphs (Lubomirskia baicalensis).</title>
        <authorList>
            <person name="Chernogor L.I."/>
            <person name="Belikov S.I."/>
            <person name="Petrushin I.S."/>
        </authorList>
    </citation>
    <scope>NUCLEOTIDE SEQUENCE [LARGE SCALE GENOMIC DNA]</scope>
    <source>
        <strain evidence="14 15">PLB02</strain>
    </source>
</reference>
<evidence type="ECO:0000256" key="11">
    <source>
        <dbReference type="SAM" id="Phobius"/>
    </source>
</evidence>
<dbReference type="GO" id="GO:0005886">
    <property type="term" value="C:plasma membrane"/>
    <property type="evidence" value="ECO:0007669"/>
    <property type="project" value="UniProtKB-SubCell"/>
</dbReference>